<evidence type="ECO:0000259" key="1">
    <source>
        <dbReference type="Pfam" id="PF01471"/>
    </source>
</evidence>
<keyword evidence="2" id="KW-0378">Hydrolase</keyword>
<reference evidence="2 3" key="1">
    <citation type="submission" date="2018-06" db="EMBL/GenBank/DDBJ databases">
        <title>Genomic Encyclopedia of Type Strains, Phase IV (KMG-IV): sequencing the most valuable type-strain genomes for metagenomic binning, comparative biology and taxonomic classification.</title>
        <authorList>
            <person name="Goeker M."/>
        </authorList>
    </citation>
    <scope>NUCLEOTIDE SEQUENCE [LARGE SCALE GENOMIC DNA]</scope>
    <source>
        <strain evidence="2 3">DSM 24032</strain>
    </source>
</reference>
<dbReference type="InParanoid" id="A0A395JFT6"/>
<dbReference type="InterPro" id="IPR036365">
    <property type="entry name" value="PGBD-like_sf"/>
</dbReference>
<dbReference type="Gene3D" id="1.10.101.10">
    <property type="entry name" value="PGBD-like superfamily/PGBD"/>
    <property type="match status" value="1"/>
</dbReference>
<dbReference type="InterPro" id="IPR002477">
    <property type="entry name" value="Peptidoglycan-bd-like"/>
</dbReference>
<gene>
    <name evidence="2" type="ORF">DFR28_10686</name>
</gene>
<organism evidence="2 3">
    <name type="scientific">Arenicella xantha</name>
    <dbReference type="NCBI Taxonomy" id="644221"/>
    <lineage>
        <taxon>Bacteria</taxon>
        <taxon>Pseudomonadati</taxon>
        <taxon>Pseudomonadota</taxon>
        <taxon>Gammaproteobacteria</taxon>
        <taxon>Arenicellales</taxon>
        <taxon>Arenicellaceae</taxon>
        <taxon>Arenicella</taxon>
    </lineage>
</organism>
<dbReference type="Proteomes" id="UP000253083">
    <property type="component" value="Unassembled WGS sequence"/>
</dbReference>
<dbReference type="RefSeq" id="WP_170132156.1">
    <property type="nucleotide sequence ID" value="NZ_QNRT01000006.1"/>
</dbReference>
<feature type="domain" description="Peptidoglycan binding-like" evidence="1">
    <location>
        <begin position="79"/>
        <end position="121"/>
    </location>
</feature>
<protein>
    <submittedName>
        <fullName evidence="2">Peptidoglycan hydrolase-like protein with peptidoglycan-binding domain</fullName>
    </submittedName>
</protein>
<name>A0A395JFT6_9GAMM</name>
<comment type="caution">
    <text evidence="2">The sequence shown here is derived from an EMBL/GenBank/DDBJ whole genome shotgun (WGS) entry which is preliminary data.</text>
</comment>
<dbReference type="AlphaFoldDB" id="A0A395JFT6"/>
<keyword evidence="3" id="KW-1185">Reference proteome</keyword>
<evidence type="ECO:0000313" key="3">
    <source>
        <dbReference type="Proteomes" id="UP000253083"/>
    </source>
</evidence>
<evidence type="ECO:0000313" key="2">
    <source>
        <dbReference type="EMBL" id="RBP48599.1"/>
    </source>
</evidence>
<dbReference type="Gene3D" id="2.30.30.40">
    <property type="entry name" value="SH3 Domains"/>
    <property type="match status" value="1"/>
</dbReference>
<dbReference type="EMBL" id="QNRT01000006">
    <property type="protein sequence ID" value="RBP48599.1"/>
    <property type="molecule type" value="Genomic_DNA"/>
</dbReference>
<sequence>MTILLAGLCNERAISKLRRLVCVGRRFLTVALLLTILAGCQLTKKPQPVEAPAPVAAPVVVAPIYSSAPIKAAPRTLLKFAQTALKKLGYSIGRIDGIWGPRSAQAVRDFEKDRELWSADGHLSELNLHHLAEESGLTLATFESEKKPEPAGIARKLRGTAALAKGPQLIIVERVYQVFAKPNPYSATLTKLEPGTGIYVVAKQQGWYQIESMNRIKGYIKAD</sequence>
<dbReference type="GO" id="GO:0016787">
    <property type="term" value="F:hydrolase activity"/>
    <property type="evidence" value="ECO:0007669"/>
    <property type="project" value="UniProtKB-KW"/>
</dbReference>
<dbReference type="Pfam" id="PF01471">
    <property type="entry name" value="PG_binding_1"/>
    <property type="match status" value="1"/>
</dbReference>
<dbReference type="InterPro" id="IPR036366">
    <property type="entry name" value="PGBDSf"/>
</dbReference>
<dbReference type="SUPFAM" id="SSF47090">
    <property type="entry name" value="PGBD-like"/>
    <property type="match status" value="1"/>
</dbReference>
<accession>A0A395JFT6</accession>
<proteinExistence type="predicted"/>